<evidence type="ECO:0000313" key="3">
    <source>
        <dbReference type="Proteomes" id="UP000626109"/>
    </source>
</evidence>
<reference evidence="2" key="1">
    <citation type="submission" date="2021-02" db="EMBL/GenBank/DDBJ databases">
        <authorList>
            <person name="Dougan E. K."/>
            <person name="Rhodes N."/>
            <person name="Thang M."/>
            <person name="Chan C."/>
        </authorList>
    </citation>
    <scope>NUCLEOTIDE SEQUENCE</scope>
</reference>
<protein>
    <recommendedName>
        <fullName evidence="4">Ubiquitin-like domain-containing protein</fullName>
    </recommendedName>
</protein>
<proteinExistence type="predicted"/>
<dbReference type="EMBL" id="CAJNNW010030522">
    <property type="protein sequence ID" value="CAE8703690.1"/>
    <property type="molecule type" value="Genomic_DNA"/>
</dbReference>
<organism evidence="2 3">
    <name type="scientific">Polarella glacialis</name>
    <name type="common">Dinoflagellate</name>
    <dbReference type="NCBI Taxonomy" id="89957"/>
    <lineage>
        <taxon>Eukaryota</taxon>
        <taxon>Sar</taxon>
        <taxon>Alveolata</taxon>
        <taxon>Dinophyceae</taxon>
        <taxon>Suessiales</taxon>
        <taxon>Suessiaceae</taxon>
        <taxon>Polarella</taxon>
    </lineage>
</organism>
<accession>A0A813LAZ2</accession>
<evidence type="ECO:0000313" key="1">
    <source>
        <dbReference type="EMBL" id="CAE8703690.1"/>
    </source>
</evidence>
<evidence type="ECO:0000313" key="2">
    <source>
        <dbReference type="EMBL" id="CAE8719457.1"/>
    </source>
</evidence>
<evidence type="ECO:0008006" key="4">
    <source>
        <dbReference type="Google" id="ProtNLM"/>
    </source>
</evidence>
<dbReference type="Proteomes" id="UP000626109">
    <property type="component" value="Unassembled WGS sequence"/>
</dbReference>
<dbReference type="AlphaFoldDB" id="A0A813LAZ2"/>
<dbReference type="SUPFAM" id="SSF57903">
    <property type="entry name" value="FYVE/PHD zinc finger"/>
    <property type="match status" value="1"/>
</dbReference>
<dbReference type="EMBL" id="CAJNNW010033545">
    <property type="protein sequence ID" value="CAE8719457.1"/>
    <property type="molecule type" value="Genomic_DNA"/>
</dbReference>
<dbReference type="CDD" id="cd17039">
    <property type="entry name" value="Ubl_ubiquitin_like"/>
    <property type="match status" value="1"/>
</dbReference>
<name>A0A813LAZ2_POLGL</name>
<dbReference type="InterPro" id="IPR011011">
    <property type="entry name" value="Znf_FYVE_PHD"/>
</dbReference>
<gene>
    <name evidence="1" type="ORF">PGLA2088_LOCUS32925</name>
    <name evidence="2" type="ORF">PGLA2088_LOCUS40670</name>
</gene>
<comment type="caution">
    <text evidence="2">The sequence shown here is derived from an EMBL/GenBank/DDBJ whole genome shotgun (WGS) entry which is preliminary data.</text>
</comment>
<sequence length="287" mass="31105">MVEDGFASLPWRPTPRCDAEGGGHVLEGKSATGSWAFLGASSKACQRCSKALVAGTLRYSCKRCNYHLCDSCTAVRVEEMLREEMTLTVYREAEPEILPGLGADDDTLQVRIERGANVGQLKARIFALYGLSPALQAFRRDVDSKTLGDQELLAYDEDGDVVHLRIGPNFAAGGIGGLLQGATEAMSSVFAAMEGQRQELERTEYTLSLLMPETAALPERRCRIPVMATARVAELLDMARLELNVEGEEPLALEFAGQKLPTTASVHALGLRDGDTVLVFPDVGRTD</sequence>